<reference evidence="1 2" key="1">
    <citation type="submission" date="2018-10" db="EMBL/GenBank/DDBJ databases">
        <title>Cohnella sp. M2MS4P-1, whole genome shotgun sequence.</title>
        <authorList>
            <person name="Tuo L."/>
        </authorList>
    </citation>
    <scope>NUCLEOTIDE SEQUENCE [LARGE SCALE GENOMIC DNA]</scope>
    <source>
        <strain evidence="1 2">M2MS4P-1</strain>
    </source>
</reference>
<protein>
    <submittedName>
        <fullName evidence="1">DUF309 domain-containing protein</fullName>
    </submittedName>
</protein>
<dbReference type="PANTHER" id="PTHR34796">
    <property type="entry name" value="EXPRESSED PROTEIN"/>
    <property type="match status" value="1"/>
</dbReference>
<dbReference type="InterPro" id="IPR023203">
    <property type="entry name" value="TTHA0068_sf"/>
</dbReference>
<evidence type="ECO:0000313" key="1">
    <source>
        <dbReference type="EMBL" id="RKP54505.1"/>
    </source>
</evidence>
<accession>A0A494XX65</accession>
<proteinExistence type="predicted"/>
<comment type="caution">
    <text evidence="1">The sequence shown here is derived from an EMBL/GenBank/DDBJ whole genome shotgun (WGS) entry which is preliminary data.</text>
</comment>
<dbReference type="OrthoDB" id="165483at2"/>
<evidence type="ECO:0000313" key="2">
    <source>
        <dbReference type="Proteomes" id="UP000282076"/>
    </source>
</evidence>
<dbReference type="AlphaFoldDB" id="A0A494XX65"/>
<gene>
    <name evidence="1" type="ORF">D7Z26_13245</name>
</gene>
<dbReference type="Proteomes" id="UP000282076">
    <property type="component" value="Unassembled WGS sequence"/>
</dbReference>
<sequence length="126" mass="14286">MDDPRLIAFVSLFNRDRDYFECHEVMEELWLEEGRSPLLQGLLQAAVGLHHWDNGNPSGAAKLIKAALEKLRPFGDIALGMNLVHLRDDLSRSLEALSESRAAPFQAFALVLCDERLSRGVERWEL</sequence>
<dbReference type="Pfam" id="PF03745">
    <property type="entry name" value="DUF309"/>
    <property type="match status" value="1"/>
</dbReference>
<name>A0A494XX65_9BACL</name>
<dbReference type="SUPFAM" id="SSF140663">
    <property type="entry name" value="TTHA0068-like"/>
    <property type="match status" value="1"/>
</dbReference>
<dbReference type="InterPro" id="IPR005500">
    <property type="entry name" value="DUF309"/>
</dbReference>
<dbReference type="PANTHER" id="PTHR34796:SF1">
    <property type="entry name" value="EXPRESSED PROTEIN"/>
    <property type="match status" value="1"/>
</dbReference>
<dbReference type="Gene3D" id="1.10.3450.10">
    <property type="entry name" value="TTHA0068-like"/>
    <property type="match status" value="1"/>
</dbReference>
<organism evidence="1 2">
    <name type="scientific">Cohnella endophytica</name>
    <dbReference type="NCBI Taxonomy" id="2419778"/>
    <lineage>
        <taxon>Bacteria</taxon>
        <taxon>Bacillati</taxon>
        <taxon>Bacillota</taxon>
        <taxon>Bacilli</taxon>
        <taxon>Bacillales</taxon>
        <taxon>Paenibacillaceae</taxon>
        <taxon>Cohnella</taxon>
    </lineage>
</organism>
<keyword evidence="2" id="KW-1185">Reference proteome</keyword>
<dbReference type="EMBL" id="RBZM01000005">
    <property type="protein sequence ID" value="RKP54505.1"/>
    <property type="molecule type" value="Genomic_DNA"/>
</dbReference>